<dbReference type="OrthoDB" id="204164at2759"/>
<evidence type="ECO:0000256" key="2">
    <source>
        <dbReference type="ARBA" id="ARBA00022692"/>
    </source>
</evidence>
<dbReference type="PANTHER" id="PTHR43083:SF4">
    <property type="entry name" value="N-GLYCOSYL-TRANSFERASE (AFU_ORTHOLOGUE AFUA_4G06870)"/>
    <property type="match status" value="1"/>
</dbReference>
<dbReference type="SUPFAM" id="SSF53448">
    <property type="entry name" value="Nucleotide-diphospho-sugar transferases"/>
    <property type="match status" value="1"/>
</dbReference>
<keyword evidence="2" id="KW-0812">Transmembrane</keyword>
<dbReference type="AlphaFoldDB" id="A0A177CIA8"/>
<evidence type="ECO:0000313" key="8">
    <source>
        <dbReference type="EMBL" id="OAG07243.1"/>
    </source>
</evidence>
<dbReference type="PANTHER" id="PTHR43083">
    <property type="entry name" value="MANNAN POLYMERASE II"/>
    <property type="match status" value="1"/>
</dbReference>
<protein>
    <submittedName>
        <fullName evidence="8">Mannan polymeras-like protein II complex ANP1 subunit</fullName>
    </submittedName>
</protein>
<gene>
    <name evidence="8" type="ORF">CC84DRAFT_1143635</name>
</gene>
<keyword evidence="3" id="KW-0735">Signal-anchor</keyword>
<proteinExistence type="inferred from homology"/>
<keyword evidence="9" id="KW-1185">Reference proteome</keyword>
<dbReference type="RefSeq" id="XP_018037608.1">
    <property type="nucleotide sequence ID" value="XM_018176423.1"/>
</dbReference>
<evidence type="ECO:0000256" key="7">
    <source>
        <dbReference type="ARBA" id="ARBA00037964"/>
    </source>
</evidence>
<dbReference type="InParanoid" id="A0A177CIA8"/>
<keyword evidence="5" id="KW-0333">Golgi apparatus</keyword>
<dbReference type="FunFam" id="3.90.550.10:FF:000017">
    <property type="entry name" value="Mannan polymerase II complex ANP1 subunit"/>
    <property type="match status" value="1"/>
</dbReference>
<evidence type="ECO:0000256" key="6">
    <source>
        <dbReference type="ARBA" id="ARBA00023136"/>
    </source>
</evidence>
<dbReference type="GO" id="GO:0000136">
    <property type="term" value="C:mannan polymerase complex"/>
    <property type="evidence" value="ECO:0007669"/>
    <property type="project" value="TreeGrafter"/>
</dbReference>
<dbReference type="InterPro" id="IPR029044">
    <property type="entry name" value="Nucleotide-diphossugar_trans"/>
</dbReference>
<evidence type="ECO:0000256" key="1">
    <source>
        <dbReference type="ARBA" id="ARBA00004323"/>
    </source>
</evidence>
<dbReference type="Pfam" id="PF03452">
    <property type="entry name" value="Anp1"/>
    <property type="match status" value="1"/>
</dbReference>
<evidence type="ECO:0000256" key="5">
    <source>
        <dbReference type="ARBA" id="ARBA00023034"/>
    </source>
</evidence>
<dbReference type="Gene3D" id="3.90.550.10">
    <property type="entry name" value="Spore Coat Polysaccharide Biosynthesis Protein SpsA, Chain A"/>
    <property type="match status" value="1"/>
</dbReference>
<dbReference type="STRING" id="1460663.A0A177CIA8"/>
<evidence type="ECO:0000313" key="9">
    <source>
        <dbReference type="Proteomes" id="UP000077069"/>
    </source>
</evidence>
<dbReference type="EMBL" id="KV441551">
    <property type="protein sequence ID" value="OAG07243.1"/>
    <property type="molecule type" value="Genomic_DNA"/>
</dbReference>
<organism evidence="8 9">
    <name type="scientific">Paraphaeosphaeria sporulosa</name>
    <dbReference type="NCBI Taxonomy" id="1460663"/>
    <lineage>
        <taxon>Eukaryota</taxon>
        <taxon>Fungi</taxon>
        <taxon>Dikarya</taxon>
        <taxon>Ascomycota</taxon>
        <taxon>Pezizomycotina</taxon>
        <taxon>Dothideomycetes</taxon>
        <taxon>Pleosporomycetidae</taxon>
        <taxon>Pleosporales</taxon>
        <taxon>Massarineae</taxon>
        <taxon>Didymosphaeriaceae</taxon>
        <taxon>Paraphaeosphaeria</taxon>
    </lineage>
</organism>
<keyword evidence="6" id="KW-0472">Membrane</keyword>
<dbReference type="GO" id="GO:0006487">
    <property type="term" value="P:protein N-linked glycosylation"/>
    <property type="evidence" value="ECO:0007669"/>
    <property type="project" value="TreeGrafter"/>
</dbReference>
<sequence>MLMPKSYSWKAARARLPPSRQVLHTLRSPRTWALFGVVAVLALLWRSMGSAAGEMQRFYCWGPAKSPLHMTANENEEWYRHRQTPVIFNPHKSIAINDSSINYVNLNEIQSTVDAVKKRERVLILTPIREASKHLPQHFDLLSSLTYPHELIDLAFLVGDSEDDTMAALAKELERVQGNPEVAFHSTMIVEKDFGVTLSQEVHDRHSFEAQGPRRKALARARNYLLATALRPEHSWVYWRDVDIHDSPPEIIEDFILHDRDILVPNVWFHRYREVNGKMVDIEGRFDYNSWQETPESLKVVANVEKDKDLVLAEGYKNLKIFGLRNHMALQGDWREDKDAEIPLDGIGGVNIIVKADVHRSGINFPCYAFENQAETEGFAKMAKRAGYGVYGLPNYVVWHVDTDERPGNA</sequence>
<evidence type="ECO:0000256" key="4">
    <source>
        <dbReference type="ARBA" id="ARBA00022989"/>
    </source>
</evidence>
<name>A0A177CIA8_9PLEO</name>
<keyword evidence="4" id="KW-1133">Transmembrane helix</keyword>
<dbReference type="GO" id="GO:0000032">
    <property type="term" value="P:cell wall mannoprotein biosynthetic process"/>
    <property type="evidence" value="ECO:0007669"/>
    <property type="project" value="TreeGrafter"/>
</dbReference>
<reference evidence="8 9" key="1">
    <citation type="submission" date="2016-05" db="EMBL/GenBank/DDBJ databases">
        <title>Comparative analysis of secretome profiles of manganese(II)-oxidizing ascomycete fungi.</title>
        <authorList>
            <consortium name="DOE Joint Genome Institute"/>
            <person name="Zeiner C.A."/>
            <person name="Purvine S.O."/>
            <person name="Zink E.M."/>
            <person name="Wu S."/>
            <person name="Pasa-Tolic L."/>
            <person name="Chaput D.L."/>
            <person name="Haridas S."/>
            <person name="Grigoriev I.V."/>
            <person name="Santelli C.M."/>
            <person name="Hansel C.M."/>
        </authorList>
    </citation>
    <scope>NUCLEOTIDE SEQUENCE [LARGE SCALE GENOMIC DNA]</scope>
    <source>
        <strain evidence="8 9">AP3s5-JAC2a</strain>
    </source>
</reference>
<comment type="subcellular location">
    <subcellularLocation>
        <location evidence="1">Golgi apparatus membrane</location>
        <topology evidence="1">Single-pass type II membrane protein</topology>
    </subcellularLocation>
</comment>
<dbReference type="Proteomes" id="UP000077069">
    <property type="component" value="Unassembled WGS sequence"/>
</dbReference>
<dbReference type="GeneID" id="28759909"/>
<dbReference type="GO" id="GO:0000009">
    <property type="term" value="F:alpha-1,6-mannosyltransferase activity"/>
    <property type="evidence" value="ECO:0007669"/>
    <property type="project" value="TreeGrafter"/>
</dbReference>
<dbReference type="InterPro" id="IPR052086">
    <property type="entry name" value="Mannan_Polymerase_Subunit"/>
</dbReference>
<accession>A0A177CIA8</accession>
<evidence type="ECO:0000256" key="3">
    <source>
        <dbReference type="ARBA" id="ARBA00022968"/>
    </source>
</evidence>
<comment type="similarity">
    <text evidence="7">Belongs to the ANP1/MMN9/VAN1 family.</text>
</comment>